<gene>
    <name evidence="5" type="ORF">IAA21_11420</name>
</gene>
<accession>A0A9D2IUL1</accession>
<comment type="subcellular location">
    <subcellularLocation>
        <location evidence="1">Membrane</location>
        <topology evidence="1">Multi-pass membrane protein</topology>
    </subcellularLocation>
</comment>
<keyword evidence="3" id="KW-1133">Transmembrane helix</keyword>
<protein>
    <submittedName>
        <fullName evidence="5">ABC transporter permease</fullName>
    </submittedName>
</protein>
<evidence type="ECO:0000256" key="1">
    <source>
        <dbReference type="ARBA" id="ARBA00004141"/>
    </source>
</evidence>
<evidence type="ECO:0000256" key="3">
    <source>
        <dbReference type="ARBA" id="ARBA00022989"/>
    </source>
</evidence>
<reference evidence="5" key="1">
    <citation type="journal article" date="2021" name="PeerJ">
        <title>Extensive microbial diversity within the chicken gut microbiome revealed by metagenomics and culture.</title>
        <authorList>
            <person name="Gilroy R."/>
            <person name="Ravi A."/>
            <person name="Getino M."/>
            <person name="Pursley I."/>
            <person name="Horton D.L."/>
            <person name="Alikhan N.F."/>
            <person name="Baker D."/>
            <person name="Gharbi K."/>
            <person name="Hall N."/>
            <person name="Watson M."/>
            <person name="Adriaenssens E.M."/>
            <person name="Foster-Nyarko E."/>
            <person name="Jarju S."/>
            <person name="Secka A."/>
            <person name="Antonio M."/>
            <person name="Oren A."/>
            <person name="Chaudhuri R.R."/>
            <person name="La Ragione R."/>
            <person name="Hildebrand F."/>
            <person name="Pallen M.J."/>
        </authorList>
    </citation>
    <scope>NUCLEOTIDE SEQUENCE</scope>
    <source>
        <strain evidence="5">14324</strain>
    </source>
</reference>
<dbReference type="EMBL" id="DXBU01000152">
    <property type="protein sequence ID" value="HIZ23385.1"/>
    <property type="molecule type" value="Genomic_DNA"/>
</dbReference>
<evidence type="ECO:0000313" key="5">
    <source>
        <dbReference type="EMBL" id="HIZ23385.1"/>
    </source>
</evidence>
<reference evidence="5" key="2">
    <citation type="submission" date="2021-04" db="EMBL/GenBank/DDBJ databases">
        <authorList>
            <person name="Gilroy R."/>
        </authorList>
    </citation>
    <scope>NUCLEOTIDE SEQUENCE</scope>
    <source>
        <strain evidence="5">14324</strain>
    </source>
</reference>
<evidence type="ECO:0000256" key="4">
    <source>
        <dbReference type="ARBA" id="ARBA00023136"/>
    </source>
</evidence>
<dbReference type="PANTHER" id="PTHR31746:SF2">
    <property type="entry name" value="TRANSMEMBRANE PROTEIN 229A"/>
    <property type="match status" value="1"/>
</dbReference>
<dbReference type="Proteomes" id="UP000824041">
    <property type="component" value="Unassembled WGS sequence"/>
</dbReference>
<evidence type="ECO:0000256" key="2">
    <source>
        <dbReference type="ARBA" id="ARBA00022692"/>
    </source>
</evidence>
<dbReference type="Pfam" id="PF06541">
    <property type="entry name" value="ABC_trans_CmpB"/>
    <property type="match status" value="1"/>
</dbReference>
<evidence type="ECO:0000313" key="6">
    <source>
        <dbReference type="Proteomes" id="UP000824041"/>
    </source>
</evidence>
<dbReference type="PANTHER" id="PTHR31746">
    <property type="entry name" value="TRANSMEMBRANE PROTEIN 229 FAMILY MEMBER"/>
    <property type="match status" value="1"/>
</dbReference>
<keyword evidence="2" id="KW-0812">Transmembrane</keyword>
<keyword evidence="4" id="KW-0472">Membrane</keyword>
<dbReference type="AlphaFoldDB" id="A0A9D2IUL1"/>
<comment type="caution">
    <text evidence="5">The sequence shown here is derived from an EMBL/GenBank/DDBJ whole genome shotgun (WGS) entry which is preliminary data.</text>
</comment>
<sequence length="128" mass="14258">MKRTFLLCGSIGWCLEILWTGSHSLFAGETTMMGKTSLLMFPIYGCASLIGPVSQKISALPVFLRGCLYTAGIFAAEYSSGSLLKHFHMCPWDYTDTPFHYKGLIRLDYAPLWFATGLLFEKILAKSS</sequence>
<dbReference type="GO" id="GO:0016020">
    <property type="term" value="C:membrane"/>
    <property type="evidence" value="ECO:0007669"/>
    <property type="project" value="UniProtKB-SubCell"/>
</dbReference>
<name>A0A9D2IUL1_9FIRM</name>
<organism evidence="5 6">
    <name type="scientific">Candidatus Blautia faecigallinarum</name>
    <dbReference type="NCBI Taxonomy" id="2838488"/>
    <lineage>
        <taxon>Bacteria</taxon>
        <taxon>Bacillati</taxon>
        <taxon>Bacillota</taxon>
        <taxon>Clostridia</taxon>
        <taxon>Lachnospirales</taxon>
        <taxon>Lachnospiraceae</taxon>
        <taxon>Blautia</taxon>
    </lineage>
</organism>
<proteinExistence type="predicted"/>
<dbReference type="InterPro" id="IPR010540">
    <property type="entry name" value="CmpB_TMEM229"/>
</dbReference>